<dbReference type="OrthoDB" id="9996779at2759"/>
<dbReference type="Pfam" id="PF25416">
    <property type="entry name" value="GRHL1_C"/>
    <property type="match status" value="1"/>
</dbReference>
<keyword evidence="4" id="KW-1185">Reference proteome</keyword>
<feature type="compositionally biased region" description="Polar residues" evidence="1">
    <location>
        <begin position="130"/>
        <end position="140"/>
    </location>
</feature>
<dbReference type="GO" id="GO:0000978">
    <property type="term" value="F:RNA polymerase II cis-regulatory region sequence-specific DNA binding"/>
    <property type="evidence" value="ECO:0007669"/>
    <property type="project" value="TreeGrafter"/>
</dbReference>
<dbReference type="GO" id="GO:0001228">
    <property type="term" value="F:DNA-binding transcription activator activity, RNA polymerase II-specific"/>
    <property type="evidence" value="ECO:0007669"/>
    <property type="project" value="TreeGrafter"/>
</dbReference>
<evidence type="ECO:0000256" key="1">
    <source>
        <dbReference type="SAM" id="MobiDB-lite"/>
    </source>
</evidence>
<proteinExistence type="predicted"/>
<gene>
    <name evidence="5" type="primary">gem</name>
</gene>
<reference evidence="5" key="1">
    <citation type="submission" date="2025-08" db="UniProtKB">
        <authorList>
            <consortium name="RefSeq"/>
        </authorList>
    </citation>
    <scope>IDENTIFICATION</scope>
    <source>
        <strain evidence="5">USDA-PBARC FA_bdor</strain>
        <tissue evidence="5">Whole organism</tissue>
    </source>
</reference>
<evidence type="ECO:0000259" key="2">
    <source>
        <dbReference type="Pfam" id="PF18016"/>
    </source>
</evidence>
<name>A0A9R1TFC7_9HYME</name>
<dbReference type="Pfam" id="PF18016">
    <property type="entry name" value="SAM_3"/>
    <property type="match status" value="1"/>
</dbReference>
<evidence type="ECO:0000259" key="3">
    <source>
        <dbReference type="Pfam" id="PF25416"/>
    </source>
</evidence>
<evidence type="ECO:0000313" key="4">
    <source>
        <dbReference type="Proteomes" id="UP000694866"/>
    </source>
</evidence>
<evidence type="ECO:0000313" key="5">
    <source>
        <dbReference type="RefSeq" id="XP_011308076.1"/>
    </source>
</evidence>
<dbReference type="GO" id="GO:0005634">
    <property type="term" value="C:nucleus"/>
    <property type="evidence" value="ECO:0007669"/>
    <property type="project" value="TreeGrafter"/>
</dbReference>
<accession>A0A9R1TFC7</accession>
<dbReference type="InterPro" id="IPR057520">
    <property type="entry name" value="GRHL1/CP2_C"/>
</dbReference>
<dbReference type="AlphaFoldDB" id="A0A9R1TFC7"/>
<dbReference type="GeneID" id="105269481"/>
<feature type="domain" description="GRHL1/CP2 C-terminal" evidence="3">
    <location>
        <begin position="228"/>
        <end position="319"/>
    </location>
</feature>
<dbReference type="SUPFAM" id="SSF47769">
    <property type="entry name" value="SAM/Pointed domain"/>
    <property type="match status" value="1"/>
</dbReference>
<dbReference type="Gene3D" id="1.10.150.50">
    <property type="entry name" value="Transcription Factor, Ets-1"/>
    <property type="match status" value="1"/>
</dbReference>
<feature type="compositionally biased region" description="Polar residues" evidence="1">
    <location>
        <begin position="150"/>
        <end position="160"/>
    </location>
</feature>
<organism evidence="4 5">
    <name type="scientific">Fopius arisanus</name>
    <dbReference type="NCBI Taxonomy" id="64838"/>
    <lineage>
        <taxon>Eukaryota</taxon>
        <taxon>Metazoa</taxon>
        <taxon>Ecdysozoa</taxon>
        <taxon>Arthropoda</taxon>
        <taxon>Hexapoda</taxon>
        <taxon>Insecta</taxon>
        <taxon>Pterygota</taxon>
        <taxon>Neoptera</taxon>
        <taxon>Endopterygota</taxon>
        <taxon>Hymenoptera</taxon>
        <taxon>Apocrita</taxon>
        <taxon>Ichneumonoidea</taxon>
        <taxon>Braconidae</taxon>
        <taxon>Opiinae</taxon>
        <taxon>Fopius</taxon>
    </lineage>
</organism>
<dbReference type="InterPro" id="IPR041418">
    <property type="entry name" value="SAM_3"/>
</dbReference>
<feature type="domain" description="SAM" evidence="2">
    <location>
        <begin position="164"/>
        <end position="222"/>
    </location>
</feature>
<sequence length="325" mass="35686">MLGDYRKHPMLLVYEISVRQFGSVGIQLVARVLYTSRYEQTIVRLGESGRKYLVNLVGTRRRWPVKRLGTPRYCDKNIVRKIFKLGESYHSPQNQNDVGTASSSMAMVPAFVTVVPPVLSGLDSVKEDTNGSSKSVTGLPSSPAIAPDQGTCSDKNTTNAPGELAPDANAFQTCAWLRSSRFQAFETTFSSFSAADILRLSRDDLIQICGLADGIRLFNALHSKPPTPKLTLYFDVEGGGSCLWRVVYLESLTSGALASKLLATVNLPNDRLHSVLLQGPQGIHVLVSNELVANMKDESMFLVETIKDSSSERYKLLLKPSISLK</sequence>
<dbReference type="RefSeq" id="XP_011308076.1">
    <property type="nucleotide sequence ID" value="XM_011309774.1"/>
</dbReference>
<dbReference type="Proteomes" id="UP000694866">
    <property type="component" value="Unplaced"/>
</dbReference>
<dbReference type="InterPro" id="IPR040167">
    <property type="entry name" value="TF_CP2-like"/>
</dbReference>
<dbReference type="InterPro" id="IPR013761">
    <property type="entry name" value="SAM/pointed_sf"/>
</dbReference>
<dbReference type="PANTHER" id="PTHR11037">
    <property type="entry name" value="TRANSCRIPTION FACTOR CP2"/>
    <property type="match status" value="1"/>
</dbReference>
<dbReference type="CTD" id="2669"/>
<dbReference type="KEGG" id="fas:105269481"/>
<feature type="region of interest" description="Disordered" evidence="1">
    <location>
        <begin position="126"/>
        <end position="164"/>
    </location>
</feature>
<dbReference type="PANTHER" id="PTHR11037:SF21">
    <property type="entry name" value="GEMINI, ISOFORM C"/>
    <property type="match status" value="1"/>
</dbReference>
<protein>
    <submittedName>
        <fullName evidence="5">Transcription factor CP2-like protein 1</fullName>
    </submittedName>
</protein>